<dbReference type="EMBL" id="JAAAXW010000277">
    <property type="protein sequence ID" value="KAF9538897.1"/>
    <property type="molecule type" value="Genomic_DNA"/>
</dbReference>
<feature type="region of interest" description="Disordered" evidence="3">
    <location>
        <begin position="387"/>
        <end position="406"/>
    </location>
</feature>
<evidence type="ECO:0000256" key="2">
    <source>
        <dbReference type="ARBA" id="ARBA00022679"/>
    </source>
</evidence>
<keyword evidence="1 4" id="KW-0489">Methyltransferase</keyword>
<evidence type="ECO:0000313" key="4">
    <source>
        <dbReference type="EMBL" id="KAF9538897.1"/>
    </source>
</evidence>
<keyword evidence="2" id="KW-0808">Transferase</keyword>
<feature type="compositionally biased region" description="Basic and acidic residues" evidence="3">
    <location>
        <begin position="388"/>
        <end position="406"/>
    </location>
</feature>
<proteinExistence type="predicted"/>
<name>A0A9P6F068_9FUNG</name>
<gene>
    <name evidence="4" type="primary">METTL16</name>
    <name evidence="4" type="ORF">EC957_006044</name>
</gene>
<evidence type="ECO:0000256" key="3">
    <source>
        <dbReference type="SAM" id="MobiDB-lite"/>
    </source>
</evidence>
<dbReference type="AlphaFoldDB" id="A0A9P6F068"/>
<protein>
    <submittedName>
        <fullName evidence="4">Methyltransferase-like protein 16</fullName>
    </submittedName>
</protein>
<evidence type="ECO:0000313" key="5">
    <source>
        <dbReference type="Proteomes" id="UP000723463"/>
    </source>
</evidence>
<organism evidence="4 5">
    <name type="scientific">Mortierella hygrophila</name>
    <dbReference type="NCBI Taxonomy" id="979708"/>
    <lineage>
        <taxon>Eukaryota</taxon>
        <taxon>Fungi</taxon>
        <taxon>Fungi incertae sedis</taxon>
        <taxon>Mucoromycota</taxon>
        <taxon>Mortierellomycotina</taxon>
        <taxon>Mortierellomycetes</taxon>
        <taxon>Mortierellales</taxon>
        <taxon>Mortierellaceae</taxon>
        <taxon>Mortierella</taxon>
    </lineage>
</organism>
<dbReference type="Pfam" id="PF05971">
    <property type="entry name" value="Methyltransf_10"/>
    <property type="match status" value="1"/>
</dbReference>
<reference evidence="4" key="1">
    <citation type="journal article" date="2020" name="Fungal Divers.">
        <title>Resolving the Mortierellaceae phylogeny through synthesis of multi-gene phylogenetics and phylogenomics.</title>
        <authorList>
            <person name="Vandepol N."/>
            <person name="Liber J."/>
            <person name="Desiro A."/>
            <person name="Na H."/>
            <person name="Kennedy M."/>
            <person name="Barry K."/>
            <person name="Grigoriev I.V."/>
            <person name="Miller A.N."/>
            <person name="O'Donnell K."/>
            <person name="Stajich J.E."/>
            <person name="Bonito G."/>
        </authorList>
    </citation>
    <scope>NUCLEOTIDE SEQUENCE</scope>
    <source>
        <strain evidence="4">NRRL 2591</strain>
    </source>
</reference>
<dbReference type="GO" id="GO:0008168">
    <property type="term" value="F:methyltransferase activity"/>
    <property type="evidence" value="ECO:0007669"/>
    <property type="project" value="UniProtKB-KW"/>
</dbReference>
<dbReference type="Proteomes" id="UP000723463">
    <property type="component" value="Unassembled WGS sequence"/>
</dbReference>
<dbReference type="Gene3D" id="3.40.50.150">
    <property type="entry name" value="Vaccinia Virus protein VP39"/>
    <property type="match status" value="1"/>
</dbReference>
<sequence length="484" mass="54449">MSKRKLAETGMHPNNPYFNNPPDFVTLSQLYPSLAPFVTVKKNSELSKGSSGAETKGLINFQDPSALRELTYCLLKKDFSIDLDIPLDSLCPPIPNRLNYVCWIEDLLDNESTKEFHGIDIGTGASCIYPLLGCSRNKNWRMVATDIDDRSISFAESNVKRNHLDNTIKIFKNSSTDTFPAILFKDPEQRYDFCMCNPPFYKDEQDIQDSLEGKEGQPSAVCKGTTNEMITTGGETQFVKQMVTESIVHGQRIRWYTSMLGKRGSVDMVIAYLKEKKILNYTLTTFRQGRTSRWAIAWSHGNAHASRASMQHVSNKMVKLTPPKTILSFQCEQSSVESILQSTEAILDGLLIQHRSGTTSSETESMRVRMLHCTAERNTWSRAARRALARESPGKDGDKTGSKTAKDVADRMLAPVVLEFDIRVTLAPPPTTPEVQSPSTSQCAAIPAQDLHTIEFTWTVGKDRDLFESCFLHFRNKFQKDHHA</sequence>
<dbReference type="PANTHER" id="PTHR13393">
    <property type="entry name" value="SAM-DEPENDENT METHYLTRANSFERASE"/>
    <property type="match status" value="1"/>
</dbReference>
<keyword evidence="5" id="KW-1185">Reference proteome</keyword>
<dbReference type="SUPFAM" id="SSF53335">
    <property type="entry name" value="S-adenosyl-L-methionine-dependent methyltransferases"/>
    <property type="match status" value="1"/>
</dbReference>
<evidence type="ECO:0000256" key="1">
    <source>
        <dbReference type="ARBA" id="ARBA00022603"/>
    </source>
</evidence>
<comment type="caution">
    <text evidence="4">The sequence shown here is derived from an EMBL/GenBank/DDBJ whole genome shotgun (WGS) entry which is preliminary data.</text>
</comment>
<dbReference type="CDD" id="cd02440">
    <property type="entry name" value="AdoMet_MTases"/>
    <property type="match status" value="1"/>
</dbReference>
<dbReference type="InterPro" id="IPR029063">
    <property type="entry name" value="SAM-dependent_MTases_sf"/>
</dbReference>
<dbReference type="PANTHER" id="PTHR13393:SF0">
    <property type="entry name" value="RNA N6-ADENOSINE-METHYLTRANSFERASE METTL16"/>
    <property type="match status" value="1"/>
</dbReference>
<accession>A0A9P6F068</accession>
<dbReference type="GO" id="GO:0005634">
    <property type="term" value="C:nucleus"/>
    <property type="evidence" value="ECO:0007669"/>
    <property type="project" value="TreeGrafter"/>
</dbReference>
<dbReference type="InterPro" id="IPR010286">
    <property type="entry name" value="METTL16/RlmF"/>
</dbReference>
<dbReference type="GO" id="GO:0070475">
    <property type="term" value="P:rRNA base methylation"/>
    <property type="evidence" value="ECO:0007669"/>
    <property type="project" value="TreeGrafter"/>
</dbReference>